<evidence type="ECO:0000256" key="1">
    <source>
        <dbReference type="ARBA" id="ARBA00023122"/>
    </source>
</evidence>
<gene>
    <name evidence="4" type="ORF">QQ91_0017655</name>
</gene>
<evidence type="ECO:0000313" key="5">
    <source>
        <dbReference type="Proteomes" id="UP000031561"/>
    </source>
</evidence>
<dbReference type="Proteomes" id="UP000031561">
    <property type="component" value="Unassembled WGS sequence"/>
</dbReference>
<dbReference type="Pfam" id="PF00571">
    <property type="entry name" value="CBS"/>
    <property type="match status" value="2"/>
</dbReference>
<keyword evidence="1 2" id="KW-0129">CBS domain</keyword>
<accession>A0ABD4T7U1</accession>
<dbReference type="SUPFAM" id="SSF54631">
    <property type="entry name" value="CBS-domain pair"/>
    <property type="match status" value="1"/>
</dbReference>
<dbReference type="AlphaFoldDB" id="A0ABD4T7U1"/>
<evidence type="ECO:0000259" key="3">
    <source>
        <dbReference type="PROSITE" id="PS51371"/>
    </source>
</evidence>
<dbReference type="PANTHER" id="PTHR43080">
    <property type="entry name" value="CBS DOMAIN-CONTAINING PROTEIN CBSX3, MITOCHONDRIAL"/>
    <property type="match status" value="1"/>
</dbReference>
<dbReference type="EMBL" id="JTHE03000103">
    <property type="protein sequence ID" value="MCM1984652.1"/>
    <property type="molecule type" value="Genomic_DNA"/>
</dbReference>
<protein>
    <submittedName>
        <fullName evidence="4">CBS domain-containing protein</fullName>
    </submittedName>
</protein>
<reference evidence="4 5" key="1">
    <citation type="journal article" date="2015" name="Genome Announc.">
        <title>Draft Genome Sequence of Filamentous Marine Cyanobacterium Lyngbya confervoides Strain BDU141951.</title>
        <authorList>
            <person name="Chandrababunaidu M.M."/>
            <person name="Sen D."/>
            <person name="Tripathy S."/>
        </authorList>
    </citation>
    <scope>NUCLEOTIDE SEQUENCE [LARGE SCALE GENOMIC DNA]</scope>
    <source>
        <strain evidence="4 5">BDU141951</strain>
    </source>
</reference>
<dbReference type="SMART" id="SM00116">
    <property type="entry name" value="CBS"/>
    <property type="match status" value="2"/>
</dbReference>
<dbReference type="InterPro" id="IPR000644">
    <property type="entry name" value="CBS_dom"/>
</dbReference>
<organism evidence="4 5">
    <name type="scientific">Lyngbya confervoides BDU141951</name>
    <dbReference type="NCBI Taxonomy" id="1574623"/>
    <lineage>
        <taxon>Bacteria</taxon>
        <taxon>Bacillati</taxon>
        <taxon>Cyanobacteriota</taxon>
        <taxon>Cyanophyceae</taxon>
        <taxon>Oscillatoriophycideae</taxon>
        <taxon>Oscillatoriales</taxon>
        <taxon>Microcoleaceae</taxon>
        <taxon>Lyngbya</taxon>
    </lineage>
</organism>
<keyword evidence="5" id="KW-1185">Reference proteome</keyword>
<dbReference type="Gene3D" id="3.10.580.10">
    <property type="entry name" value="CBS-domain"/>
    <property type="match status" value="1"/>
</dbReference>
<dbReference type="PANTHER" id="PTHR43080:SF2">
    <property type="entry name" value="CBS DOMAIN-CONTAINING PROTEIN"/>
    <property type="match status" value="1"/>
</dbReference>
<dbReference type="RefSeq" id="WP_166276684.1">
    <property type="nucleotide sequence ID" value="NZ_JTHE03000103.1"/>
</dbReference>
<sequence>MLRARDLMTENVLSIHSSVTVAQAIALMQMENVRSLIVICPEDSSSLGIITERDIAYHIIAPQVDPETVLVRDIMRKPCICATPELTLSEIAQIFAETGIQRAPVIEGDELLGIISTTDLLMKLEVGQQQPVDPLSRRIQEALRHARVLQNPEERMAQETEIAWNVVEAMAQETAAPTPGDWMES</sequence>
<comment type="caution">
    <text evidence="4">The sequence shown here is derived from an EMBL/GenBank/DDBJ whole genome shotgun (WGS) entry which is preliminary data.</text>
</comment>
<name>A0ABD4T7U1_9CYAN</name>
<feature type="domain" description="CBS" evidence="3">
    <location>
        <begin position="75"/>
        <end position="132"/>
    </location>
</feature>
<proteinExistence type="predicted"/>
<dbReference type="PROSITE" id="PS51371">
    <property type="entry name" value="CBS"/>
    <property type="match status" value="2"/>
</dbReference>
<dbReference type="InterPro" id="IPR046342">
    <property type="entry name" value="CBS_dom_sf"/>
</dbReference>
<evidence type="ECO:0000256" key="2">
    <source>
        <dbReference type="PROSITE-ProRule" id="PRU00703"/>
    </source>
</evidence>
<feature type="domain" description="CBS" evidence="3">
    <location>
        <begin position="8"/>
        <end position="67"/>
    </location>
</feature>
<dbReference type="InterPro" id="IPR051257">
    <property type="entry name" value="Diverse_CBS-Domain"/>
</dbReference>
<evidence type="ECO:0000313" key="4">
    <source>
        <dbReference type="EMBL" id="MCM1984652.1"/>
    </source>
</evidence>